<keyword evidence="1" id="KW-0812">Transmembrane</keyword>
<keyword evidence="1" id="KW-0472">Membrane</keyword>
<organism evidence="2 3">
    <name type="scientific">Actinocorallia longicatena</name>
    <dbReference type="NCBI Taxonomy" id="111803"/>
    <lineage>
        <taxon>Bacteria</taxon>
        <taxon>Bacillati</taxon>
        <taxon>Actinomycetota</taxon>
        <taxon>Actinomycetes</taxon>
        <taxon>Streptosporangiales</taxon>
        <taxon>Thermomonosporaceae</taxon>
        <taxon>Actinocorallia</taxon>
    </lineage>
</organism>
<accession>A0ABP6QHK3</accession>
<dbReference type="RefSeq" id="WP_344835466.1">
    <property type="nucleotide sequence ID" value="NZ_BAAAUV010000021.1"/>
</dbReference>
<evidence type="ECO:0000313" key="3">
    <source>
        <dbReference type="Proteomes" id="UP001501237"/>
    </source>
</evidence>
<dbReference type="EMBL" id="BAAAUV010000021">
    <property type="protein sequence ID" value="GAA3231339.1"/>
    <property type="molecule type" value="Genomic_DNA"/>
</dbReference>
<evidence type="ECO:0000313" key="2">
    <source>
        <dbReference type="EMBL" id="GAA3231339.1"/>
    </source>
</evidence>
<evidence type="ECO:0000256" key="1">
    <source>
        <dbReference type="SAM" id="Phobius"/>
    </source>
</evidence>
<keyword evidence="1" id="KW-1133">Transmembrane helix</keyword>
<feature type="transmembrane region" description="Helical" evidence="1">
    <location>
        <begin position="113"/>
        <end position="133"/>
    </location>
</feature>
<protein>
    <submittedName>
        <fullName evidence="2">Uncharacterized protein</fullName>
    </submittedName>
</protein>
<gene>
    <name evidence="2" type="ORF">GCM10010468_62390</name>
</gene>
<comment type="caution">
    <text evidence="2">The sequence shown here is derived from an EMBL/GenBank/DDBJ whole genome shotgun (WGS) entry which is preliminary data.</text>
</comment>
<dbReference type="PROSITE" id="PS51257">
    <property type="entry name" value="PROKAR_LIPOPROTEIN"/>
    <property type="match status" value="1"/>
</dbReference>
<keyword evidence="3" id="KW-1185">Reference proteome</keyword>
<feature type="transmembrane region" description="Helical" evidence="1">
    <location>
        <begin position="57"/>
        <end position="82"/>
    </location>
</feature>
<name>A0ABP6QHK3_9ACTN</name>
<feature type="transmembrane region" description="Helical" evidence="1">
    <location>
        <begin position="12"/>
        <end position="37"/>
    </location>
</feature>
<dbReference type="Proteomes" id="UP001501237">
    <property type="component" value="Unassembled WGS sequence"/>
</dbReference>
<feature type="transmembrane region" description="Helical" evidence="1">
    <location>
        <begin position="89"/>
        <end position="107"/>
    </location>
</feature>
<reference evidence="3" key="1">
    <citation type="journal article" date="2019" name="Int. J. Syst. Evol. Microbiol.">
        <title>The Global Catalogue of Microorganisms (GCM) 10K type strain sequencing project: providing services to taxonomists for standard genome sequencing and annotation.</title>
        <authorList>
            <consortium name="The Broad Institute Genomics Platform"/>
            <consortium name="The Broad Institute Genome Sequencing Center for Infectious Disease"/>
            <person name="Wu L."/>
            <person name="Ma J."/>
        </authorList>
    </citation>
    <scope>NUCLEOTIDE SEQUENCE [LARGE SCALE GENOMIC DNA]</scope>
    <source>
        <strain evidence="3">JCM 9377</strain>
    </source>
</reference>
<proteinExistence type="predicted"/>
<sequence>MSRAYSRGRGGLGVFLTAAACMMTVASLPDFIVYAGVTSGTDHAVLAHLLDDGLDVAAFGIPLVYGIFGQLVGVILIGIALARGGRVPSWAGWLTVGSAPLLMAGYGSGVPPIVAVAYGLQLVTAVMAGRSILKDGIGWTRAA</sequence>